<dbReference type="InterPro" id="IPR014756">
    <property type="entry name" value="Ig_E-set"/>
</dbReference>
<dbReference type="PROSITE" id="PS51437">
    <property type="entry name" value="CG_1"/>
    <property type="match status" value="1"/>
</dbReference>
<dbReference type="SMART" id="SM00015">
    <property type="entry name" value="IQ"/>
    <property type="match status" value="3"/>
</dbReference>
<evidence type="ECO:0000256" key="6">
    <source>
        <dbReference type="ARBA" id="ARBA00023242"/>
    </source>
</evidence>
<name>A0A833QGL5_9POAL</name>
<dbReference type="GO" id="GO:0006357">
    <property type="term" value="P:regulation of transcription by RNA polymerase II"/>
    <property type="evidence" value="ECO:0007669"/>
    <property type="project" value="TreeGrafter"/>
</dbReference>
<proteinExistence type="inferred from homology"/>
<evidence type="ECO:0000256" key="1">
    <source>
        <dbReference type="ARBA" id="ARBA00004123"/>
    </source>
</evidence>
<protein>
    <submittedName>
        <fullName evidence="10">Calmodulin-binding transcription activator 4-like protein</fullName>
    </submittedName>
</protein>
<feature type="region of interest" description="Disordered" evidence="8">
    <location>
        <begin position="159"/>
        <end position="203"/>
    </location>
</feature>
<dbReference type="PROSITE" id="PS50297">
    <property type="entry name" value="ANK_REP_REGION"/>
    <property type="match status" value="1"/>
</dbReference>
<organism evidence="10 11">
    <name type="scientific">Carex littledalei</name>
    <dbReference type="NCBI Taxonomy" id="544730"/>
    <lineage>
        <taxon>Eukaryota</taxon>
        <taxon>Viridiplantae</taxon>
        <taxon>Streptophyta</taxon>
        <taxon>Embryophyta</taxon>
        <taxon>Tracheophyta</taxon>
        <taxon>Spermatophyta</taxon>
        <taxon>Magnoliopsida</taxon>
        <taxon>Liliopsida</taxon>
        <taxon>Poales</taxon>
        <taxon>Cyperaceae</taxon>
        <taxon>Cyperoideae</taxon>
        <taxon>Cariceae</taxon>
        <taxon>Carex</taxon>
        <taxon>Carex subgen. Euthyceras</taxon>
    </lineage>
</organism>
<evidence type="ECO:0000256" key="3">
    <source>
        <dbReference type="ARBA" id="ARBA00023043"/>
    </source>
</evidence>
<comment type="similarity">
    <text evidence="2">Belongs to the CAMTA family.</text>
</comment>
<evidence type="ECO:0000256" key="5">
    <source>
        <dbReference type="ARBA" id="ARBA00023163"/>
    </source>
</evidence>
<dbReference type="AlphaFoldDB" id="A0A833QGL5"/>
<dbReference type="SMART" id="SM01076">
    <property type="entry name" value="CG-1"/>
    <property type="match status" value="1"/>
</dbReference>
<evidence type="ECO:0000256" key="2">
    <source>
        <dbReference type="ARBA" id="ARBA00008267"/>
    </source>
</evidence>
<comment type="caution">
    <text evidence="10">The sequence shown here is derived from an EMBL/GenBank/DDBJ whole genome shotgun (WGS) entry which is preliminary data.</text>
</comment>
<dbReference type="Gene3D" id="1.20.5.190">
    <property type="match status" value="1"/>
</dbReference>
<dbReference type="Proteomes" id="UP000623129">
    <property type="component" value="Unassembled WGS sequence"/>
</dbReference>
<dbReference type="SUPFAM" id="SSF48403">
    <property type="entry name" value="Ankyrin repeat"/>
    <property type="match status" value="1"/>
</dbReference>
<dbReference type="InterPro" id="IPR013783">
    <property type="entry name" value="Ig-like_fold"/>
</dbReference>
<evidence type="ECO:0000256" key="7">
    <source>
        <dbReference type="PROSITE-ProRule" id="PRU00023"/>
    </source>
</evidence>
<evidence type="ECO:0000313" key="10">
    <source>
        <dbReference type="EMBL" id="KAF3320033.1"/>
    </source>
</evidence>
<dbReference type="PANTHER" id="PTHR23335">
    <property type="entry name" value="CALMODULIN-BINDING TRANSCRIPTION ACTIVATOR CAMTA"/>
    <property type="match status" value="1"/>
</dbReference>
<dbReference type="InterPro" id="IPR002110">
    <property type="entry name" value="Ankyrin_rpt"/>
</dbReference>
<dbReference type="PANTHER" id="PTHR23335:SF35">
    <property type="entry name" value="OS01G0923600 PROTEIN"/>
    <property type="match status" value="1"/>
</dbReference>
<dbReference type="SMART" id="SM00248">
    <property type="entry name" value="ANK"/>
    <property type="match status" value="1"/>
</dbReference>
<dbReference type="GO" id="GO:0005634">
    <property type="term" value="C:nucleus"/>
    <property type="evidence" value="ECO:0007669"/>
    <property type="project" value="UniProtKB-SubCell"/>
</dbReference>
<keyword evidence="4" id="KW-0010">Activator</keyword>
<dbReference type="InterPro" id="IPR036770">
    <property type="entry name" value="Ankyrin_rpt-contain_sf"/>
</dbReference>
<keyword evidence="3 7" id="KW-0040">ANK repeat</keyword>
<dbReference type="InterPro" id="IPR000048">
    <property type="entry name" value="IQ_motif_EF-hand-BS"/>
</dbReference>
<dbReference type="Pfam" id="PF13637">
    <property type="entry name" value="Ank_4"/>
    <property type="match status" value="1"/>
</dbReference>
<dbReference type="OrthoDB" id="407555at2759"/>
<dbReference type="GO" id="GO:0003690">
    <property type="term" value="F:double-stranded DNA binding"/>
    <property type="evidence" value="ECO:0007669"/>
    <property type="project" value="TreeGrafter"/>
</dbReference>
<gene>
    <name evidence="10" type="ORF">FCM35_KLT21734</name>
</gene>
<evidence type="ECO:0000256" key="8">
    <source>
        <dbReference type="SAM" id="MobiDB-lite"/>
    </source>
</evidence>
<dbReference type="PROSITE" id="PS50088">
    <property type="entry name" value="ANK_REPEAT"/>
    <property type="match status" value="1"/>
</dbReference>
<dbReference type="Gene3D" id="1.25.40.20">
    <property type="entry name" value="Ankyrin repeat-containing domain"/>
    <property type="match status" value="1"/>
</dbReference>
<dbReference type="PROSITE" id="PS50096">
    <property type="entry name" value="IQ"/>
    <property type="match status" value="2"/>
</dbReference>
<evidence type="ECO:0000313" key="11">
    <source>
        <dbReference type="Proteomes" id="UP000623129"/>
    </source>
</evidence>
<comment type="subcellular location">
    <subcellularLocation>
        <location evidence="1">Nucleus</location>
    </subcellularLocation>
</comment>
<dbReference type="GO" id="GO:0003712">
    <property type="term" value="F:transcription coregulator activity"/>
    <property type="evidence" value="ECO:0007669"/>
    <property type="project" value="TreeGrafter"/>
</dbReference>
<dbReference type="Gene3D" id="2.60.40.10">
    <property type="entry name" value="Immunoglobulins"/>
    <property type="match status" value="1"/>
</dbReference>
<feature type="repeat" description="ANK" evidence="7">
    <location>
        <begin position="515"/>
        <end position="547"/>
    </location>
</feature>
<dbReference type="EMBL" id="SWLB01000177">
    <property type="protein sequence ID" value="KAF3320033.1"/>
    <property type="molecule type" value="Genomic_DNA"/>
</dbReference>
<reference evidence="10" key="1">
    <citation type="submission" date="2020-01" db="EMBL/GenBank/DDBJ databases">
        <title>Genome sequence of Kobresia littledalei, the first chromosome-level genome in the family Cyperaceae.</title>
        <authorList>
            <person name="Qu G."/>
        </authorList>
    </citation>
    <scope>NUCLEOTIDE SEQUENCE</scope>
    <source>
        <strain evidence="10">C.B.Clarke</strain>
        <tissue evidence="10">Leaf</tissue>
    </source>
</reference>
<evidence type="ECO:0000256" key="4">
    <source>
        <dbReference type="ARBA" id="ARBA00023159"/>
    </source>
</evidence>
<keyword evidence="6" id="KW-0539">Nucleus</keyword>
<keyword evidence="11" id="KW-1185">Reference proteome</keyword>
<sequence>MNSPVAGLLILNSFNKWTLPVSGYNLAKLIQDAQVRWLKPPEVLFILQHHECIGFTHKPPHKPPSGSLYIFNKRVNRYFRNDGYSWQRKRNGKKTLAEGHERLKVDNREVLTCYYTQGDENPCLRRRIYWMLDPAYDHIVLVHYREYLEGKSTPSQVLNYSKESYSTPPHNNRSKTNLSTQGLPSPSELTGPGQSSRSPGSIEEVSSQLIITNEHGMENFSDENFISDWVENYDRLDGLELSPGEANGGVVGCTDAGEEDSQGLLGAFFDEFNEGACEGNSSGHVNGPTEVGGESTIEMLKNSEWWPEELQFEKESSSLLMAHKPLCTIRDISPGWAFSNEMTKVMIAGDFPCNLHESILWAWFGDMQVPAEIIQEGVLRCCAPSIGAGKVNFHITNQAGELCSEMWEFEFRENPCITSTSDPEELDLLIKFVKTLLGESSEYLGHLNLRSLMEKLLKDKLENLVLKERVMNGEGRYMLPKNYHGIIHLISGLGFHWGLKLLLDSGVSVNYRDKNGWTALHWAARFGREKMITSLILAGASAEALSDPTSSSESHPAAAVAELYGHKGIAAFLSETRLINHPLASEDSTLTIYQKEAHTAGGTEDQLSIKDSLDGARNALQAATRIQQAFRSFSFRRKGENEKRYNRENSSYRISLEEMYEIGSIVKSSKKGHGSRPDPVSEKAALSIQKNFRCWKNRKEFLHMKRNVVKIQVQYRAHQVRKAKNLLWAVGVLEKVALRWMKRGVGLRGYQPGPEKIDEVDESDIIRAFRQQRVEKGIDEAVSRVLAVVVAPDARQQYRRMLLMCQQEKSELE</sequence>
<accession>A0A833QGL5</accession>
<dbReference type="InterPro" id="IPR005559">
    <property type="entry name" value="CG-1_dom"/>
</dbReference>
<dbReference type="Pfam" id="PF00612">
    <property type="entry name" value="IQ"/>
    <property type="match status" value="1"/>
</dbReference>
<feature type="domain" description="CG-1" evidence="9">
    <location>
        <begin position="26"/>
        <end position="153"/>
    </location>
</feature>
<keyword evidence="5" id="KW-0804">Transcription</keyword>
<evidence type="ECO:0000259" key="9">
    <source>
        <dbReference type="PROSITE" id="PS51437"/>
    </source>
</evidence>
<dbReference type="Pfam" id="PF03859">
    <property type="entry name" value="CG-1"/>
    <property type="match status" value="1"/>
</dbReference>
<dbReference type="SUPFAM" id="SSF81296">
    <property type="entry name" value="E set domains"/>
    <property type="match status" value="1"/>
</dbReference>